<dbReference type="InterPro" id="IPR028250">
    <property type="entry name" value="DsbDN"/>
</dbReference>
<gene>
    <name evidence="3" type="ORF">D9R14_15185</name>
</gene>
<sequence length="284" mass="29708">MMSAAVRPLRFGLSALAFALAAALVRSAAAGESAPVSVQGAEVRLISGSITGDVAQAGLEIRLAPHWKTYWRYPGDAGVPPQIEWAGSHNVLGVEMAWPAPRRFADGAGVYSIGYKGNVLFPLAVTLADPKAPARLHLKLDFAVCEALCLPAQAEFSLVIDGKDAAAADARIAQARALVPQAAPLAGADAPAVTSVSIDRSKSPAELVVEARVQNPKADLFVEGPDPRWALPLPQKTALPDGKARFVLAVDGLPPNTDIEGARLTFTLVDAPRAVAVEHTIPTR</sequence>
<dbReference type="EMBL" id="RCTF01000012">
    <property type="protein sequence ID" value="RLP76726.1"/>
    <property type="molecule type" value="Genomic_DNA"/>
</dbReference>
<evidence type="ECO:0000313" key="4">
    <source>
        <dbReference type="Proteomes" id="UP000269692"/>
    </source>
</evidence>
<reference evidence="3 4" key="1">
    <citation type="submission" date="2018-10" db="EMBL/GenBank/DDBJ databases">
        <title>Xanthobacter tagetidis genome sequencing and assembly.</title>
        <authorList>
            <person name="Maclea K.S."/>
            <person name="Goen A.E."/>
            <person name="Fatima S.A."/>
        </authorList>
    </citation>
    <scope>NUCLEOTIDE SEQUENCE [LARGE SCALE GENOMIC DNA]</scope>
    <source>
        <strain evidence="3 4">ATCC 700314</strain>
    </source>
</reference>
<keyword evidence="4" id="KW-1185">Reference proteome</keyword>
<comment type="caution">
    <text evidence="3">The sequence shown here is derived from an EMBL/GenBank/DDBJ whole genome shotgun (WGS) entry which is preliminary data.</text>
</comment>
<name>A0A3L7A8J7_9HYPH</name>
<accession>A0A3L7A8J7</accession>
<proteinExistence type="predicted"/>
<feature type="chain" id="PRO_5017935726" description="Thiol:disulfide interchange protein DsbD N-terminal domain-containing protein" evidence="1">
    <location>
        <begin position="31"/>
        <end position="284"/>
    </location>
</feature>
<dbReference type="AlphaFoldDB" id="A0A3L7A8J7"/>
<organism evidence="3 4">
    <name type="scientific">Xanthobacter tagetidis</name>
    <dbReference type="NCBI Taxonomy" id="60216"/>
    <lineage>
        <taxon>Bacteria</taxon>
        <taxon>Pseudomonadati</taxon>
        <taxon>Pseudomonadota</taxon>
        <taxon>Alphaproteobacteria</taxon>
        <taxon>Hyphomicrobiales</taxon>
        <taxon>Xanthobacteraceae</taxon>
        <taxon>Xanthobacter</taxon>
    </lineage>
</organism>
<feature type="signal peptide" evidence="1">
    <location>
        <begin position="1"/>
        <end position="30"/>
    </location>
</feature>
<dbReference type="Pfam" id="PF11412">
    <property type="entry name" value="DsbD_N"/>
    <property type="match status" value="1"/>
</dbReference>
<keyword evidence="1" id="KW-0732">Signal</keyword>
<protein>
    <recommendedName>
        <fullName evidence="2">Thiol:disulfide interchange protein DsbD N-terminal domain-containing protein</fullName>
    </recommendedName>
</protein>
<evidence type="ECO:0000313" key="3">
    <source>
        <dbReference type="EMBL" id="RLP76726.1"/>
    </source>
</evidence>
<evidence type="ECO:0000259" key="2">
    <source>
        <dbReference type="Pfam" id="PF11412"/>
    </source>
</evidence>
<evidence type="ECO:0000256" key="1">
    <source>
        <dbReference type="SAM" id="SignalP"/>
    </source>
</evidence>
<feature type="domain" description="Thiol:disulfide interchange protein DsbD N-terminal" evidence="2">
    <location>
        <begin position="51"/>
        <end position="159"/>
    </location>
</feature>
<dbReference type="Proteomes" id="UP000269692">
    <property type="component" value="Unassembled WGS sequence"/>
</dbReference>